<sequence length="121" mass="13448">MILVTQLFGCPNNRVTKPQFGGLRIGKAKNCPGWRLDRPALDNRLAVLAMLAVICSAAFGAEEEKPKDLEGAESYLGYGGYGYGYPSYGYRSYGYGYPSYGYGHGYGYGGYKPYGLYRNYW</sequence>
<evidence type="ECO:0000313" key="2">
    <source>
        <dbReference type="Proteomes" id="UP000678499"/>
    </source>
</evidence>
<dbReference type="EMBL" id="CAJPEX010007722">
    <property type="protein sequence ID" value="CAG0924464.1"/>
    <property type="molecule type" value="Genomic_DNA"/>
</dbReference>
<dbReference type="EMBL" id="OA889759">
    <property type="protein sequence ID" value="CAD7284312.1"/>
    <property type="molecule type" value="Genomic_DNA"/>
</dbReference>
<dbReference type="Proteomes" id="UP000678499">
    <property type="component" value="Unassembled WGS sequence"/>
</dbReference>
<evidence type="ECO:0000313" key="1">
    <source>
        <dbReference type="EMBL" id="CAD7284312.1"/>
    </source>
</evidence>
<dbReference type="AlphaFoldDB" id="A0A7R9GJ31"/>
<name>A0A7R9GJ31_9CRUS</name>
<organism evidence="1">
    <name type="scientific">Notodromas monacha</name>
    <dbReference type="NCBI Taxonomy" id="399045"/>
    <lineage>
        <taxon>Eukaryota</taxon>
        <taxon>Metazoa</taxon>
        <taxon>Ecdysozoa</taxon>
        <taxon>Arthropoda</taxon>
        <taxon>Crustacea</taxon>
        <taxon>Oligostraca</taxon>
        <taxon>Ostracoda</taxon>
        <taxon>Podocopa</taxon>
        <taxon>Podocopida</taxon>
        <taxon>Cypridocopina</taxon>
        <taxon>Cypridoidea</taxon>
        <taxon>Cyprididae</taxon>
        <taxon>Notodromas</taxon>
    </lineage>
</organism>
<proteinExistence type="predicted"/>
<protein>
    <submittedName>
        <fullName evidence="1">Uncharacterized protein</fullName>
    </submittedName>
</protein>
<accession>A0A7R9GJ31</accession>
<reference evidence="1" key="1">
    <citation type="submission" date="2020-11" db="EMBL/GenBank/DDBJ databases">
        <authorList>
            <person name="Tran Van P."/>
        </authorList>
    </citation>
    <scope>NUCLEOTIDE SEQUENCE</scope>
</reference>
<gene>
    <name evidence="1" type="ORF">NMOB1V02_LOCUS11919</name>
</gene>
<keyword evidence="2" id="KW-1185">Reference proteome</keyword>